<dbReference type="CDD" id="cd03697">
    <property type="entry name" value="EFTU_II"/>
    <property type="match status" value="1"/>
</dbReference>
<evidence type="ECO:0000256" key="3">
    <source>
        <dbReference type="ARBA" id="ARBA00022741"/>
    </source>
</evidence>
<dbReference type="NCBIfam" id="NF009373">
    <property type="entry name" value="PRK12736.1"/>
    <property type="match status" value="1"/>
</dbReference>
<dbReference type="NCBIfam" id="NF000766">
    <property type="entry name" value="PRK00049.1"/>
    <property type="match status" value="1"/>
</dbReference>
<comment type="function">
    <text evidence="10">May play an important regulatory role in cell growth and in the bacterial response to nutrient deprivation.</text>
</comment>
<proteinExistence type="inferred from homology"/>
<evidence type="ECO:0000256" key="11">
    <source>
        <dbReference type="ARBA" id="ARBA00063778"/>
    </source>
</evidence>
<evidence type="ECO:0000313" key="15">
    <source>
        <dbReference type="EMBL" id="MBB5729867.1"/>
    </source>
</evidence>
<evidence type="ECO:0000256" key="4">
    <source>
        <dbReference type="ARBA" id="ARBA00022768"/>
    </source>
</evidence>
<dbReference type="EC" id="3.6.5.3" evidence="13"/>
<dbReference type="GO" id="GO:0003746">
    <property type="term" value="F:translation elongation factor activity"/>
    <property type="evidence" value="ECO:0007669"/>
    <property type="project" value="UniProtKB-UniRule"/>
</dbReference>
<dbReference type="NCBIfam" id="TIGR00231">
    <property type="entry name" value="small_GTP"/>
    <property type="match status" value="1"/>
</dbReference>
<comment type="catalytic activity">
    <reaction evidence="13">
        <text>GTP + H2O = GDP + phosphate + H(+)</text>
        <dbReference type="Rhea" id="RHEA:19669"/>
        <dbReference type="ChEBI" id="CHEBI:15377"/>
        <dbReference type="ChEBI" id="CHEBI:15378"/>
        <dbReference type="ChEBI" id="CHEBI:37565"/>
        <dbReference type="ChEBI" id="CHEBI:43474"/>
        <dbReference type="ChEBI" id="CHEBI:58189"/>
        <dbReference type="EC" id="3.6.5.3"/>
    </reaction>
</comment>
<dbReference type="CDD" id="cd03707">
    <property type="entry name" value="EFTU_III"/>
    <property type="match status" value="1"/>
</dbReference>
<dbReference type="EMBL" id="JACIJR010000005">
    <property type="protein sequence ID" value="MBB5729867.1"/>
    <property type="molecule type" value="Genomic_DNA"/>
</dbReference>
<dbReference type="Pfam" id="PF00009">
    <property type="entry name" value="GTP_EFTU"/>
    <property type="match status" value="1"/>
</dbReference>
<dbReference type="GO" id="GO:0005829">
    <property type="term" value="C:cytosol"/>
    <property type="evidence" value="ECO:0007669"/>
    <property type="project" value="TreeGrafter"/>
</dbReference>
<reference evidence="15 16" key="1">
    <citation type="submission" date="2020-08" db="EMBL/GenBank/DDBJ databases">
        <title>Genomic Encyclopedia of Type Strains, Phase IV (KMG-IV): sequencing the most valuable type-strain genomes for metagenomic binning, comparative biology and taxonomic classification.</title>
        <authorList>
            <person name="Goeker M."/>
        </authorList>
    </citation>
    <scope>NUCLEOTIDE SEQUENCE [LARGE SCALE GENOMIC DNA]</scope>
    <source>
        <strain evidence="15 16">DSM 103336</strain>
    </source>
</reference>
<dbReference type="PROSITE" id="PS51722">
    <property type="entry name" value="G_TR_2"/>
    <property type="match status" value="1"/>
</dbReference>
<comment type="subcellular location">
    <subcellularLocation>
        <location evidence="13">Cytoplasm</location>
    </subcellularLocation>
</comment>
<dbReference type="HAMAP" id="MF_00118_B">
    <property type="entry name" value="EF_Tu_B"/>
    <property type="match status" value="1"/>
</dbReference>
<dbReference type="SUPFAM" id="SSF50465">
    <property type="entry name" value="EF-Tu/eEF-1alpha/eIF2-gamma C-terminal domain"/>
    <property type="match status" value="1"/>
</dbReference>
<dbReference type="PROSITE" id="PS00301">
    <property type="entry name" value="G_TR_1"/>
    <property type="match status" value="1"/>
</dbReference>
<evidence type="ECO:0000256" key="10">
    <source>
        <dbReference type="ARBA" id="ARBA00058140"/>
    </source>
</evidence>
<dbReference type="GO" id="GO:0005525">
    <property type="term" value="F:GTP binding"/>
    <property type="evidence" value="ECO:0007669"/>
    <property type="project" value="UniProtKB-UniRule"/>
</dbReference>
<dbReference type="PRINTS" id="PR00315">
    <property type="entry name" value="ELONGATNFCT"/>
</dbReference>
<gene>
    <name evidence="13" type="primary">tuf</name>
    <name evidence="15" type="ORF">FHS99_002363</name>
</gene>
<comment type="subunit">
    <text evidence="11">Monomer. Heterotetramer composed of two EF-Ts.EF-Tu dimer complexes.</text>
</comment>
<keyword evidence="6 13" id="KW-0460">Magnesium</keyword>
<dbReference type="SUPFAM" id="SSF50447">
    <property type="entry name" value="Translation proteins"/>
    <property type="match status" value="1"/>
</dbReference>
<dbReference type="InterPro" id="IPR033720">
    <property type="entry name" value="EFTU_2"/>
</dbReference>
<protein>
    <recommendedName>
        <fullName evidence="9 13">Elongation factor Tu</fullName>
        <shortName evidence="13">EF-Tu</shortName>
        <ecNumber evidence="13">3.6.5.3</ecNumber>
    </recommendedName>
</protein>
<dbReference type="InterPro" id="IPR004541">
    <property type="entry name" value="Transl_elong_EFTu/EF1A_bac/org"/>
</dbReference>
<dbReference type="Proteomes" id="UP000546701">
    <property type="component" value="Unassembled WGS sequence"/>
</dbReference>
<keyword evidence="4 13" id="KW-0251">Elongation factor</keyword>
<comment type="caution">
    <text evidence="15">The sequence shown here is derived from an EMBL/GenBank/DDBJ whole genome shotgun (WGS) entry which is preliminary data.</text>
</comment>
<evidence type="ECO:0000313" key="16">
    <source>
        <dbReference type="Proteomes" id="UP000546701"/>
    </source>
</evidence>
<comment type="subunit">
    <text evidence="12">(Microbial infection) Upon infection by bacteriophage Qbeta, part of the viral RNA-dependent RNA polymerase complex, the other subunits are the viral replicase catalytic subunit (AC P14647), host ribosomal protein S1 and EF-Ts.</text>
</comment>
<evidence type="ECO:0000256" key="2">
    <source>
        <dbReference type="ARBA" id="ARBA00022723"/>
    </source>
</evidence>
<keyword evidence="8 13" id="KW-0342">GTP-binding</keyword>
<dbReference type="OrthoDB" id="9804504at2"/>
<keyword evidence="2 13" id="KW-0479">Metal-binding</keyword>
<dbReference type="InterPro" id="IPR041709">
    <property type="entry name" value="EF-Tu_GTP-bd"/>
</dbReference>
<feature type="binding site" evidence="13">
    <location>
        <position position="26"/>
    </location>
    <ligand>
        <name>Mg(2+)</name>
        <dbReference type="ChEBI" id="CHEBI:18420"/>
    </ligand>
</feature>
<evidence type="ECO:0000256" key="1">
    <source>
        <dbReference type="ARBA" id="ARBA00007249"/>
    </source>
</evidence>
<comment type="function">
    <text evidence="13">GTP hydrolase that promotes the GTP-dependent binding of aminoacyl-tRNA to the A-site of ribosomes during protein biosynthesis.</text>
</comment>
<dbReference type="Pfam" id="PF03144">
    <property type="entry name" value="GTP_EFTU_D2"/>
    <property type="match status" value="1"/>
</dbReference>
<feature type="domain" description="Tr-type G" evidence="14">
    <location>
        <begin position="10"/>
        <end position="206"/>
    </location>
</feature>
<evidence type="ECO:0000256" key="13">
    <source>
        <dbReference type="HAMAP-Rule" id="MF_00118"/>
    </source>
</evidence>
<name>A0A7W9BTJ2_9SPHN</name>
<evidence type="ECO:0000256" key="8">
    <source>
        <dbReference type="ARBA" id="ARBA00023134"/>
    </source>
</evidence>
<dbReference type="Gene3D" id="2.40.30.10">
    <property type="entry name" value="Translation factors"/>
    <property type="match status" value="2"/>
</dbReference>
<evidence type="ECO:0000256" key="7">
    <source>
        <dbReference type="ARBA" id="ARBA00022917"/>
    </source>
</evidence>
<dbReference type="InterPro" id="IPR031157">
    <property type="entry name" value="G_TR_CS"/>
</dbReference>
<keyword evidence="5 13" id="KW-0378">Hydrolase</keyword>
<sequence length="396" mass="43004">MAKAKFERTKPHCNIGTIGHVDHGKTSLTAAITKVLAETGGATFTSYDNIDKAPEERERGITISTAHVEYETQARHYAHVDCPGHADYVKNMITGAAQMDGGILVVSATDGPMPQTREHILLARQVGVPQLVVFMNKVDLVDDAEILELVELEIRELLSSYDFDGDNIPVIPGSAVCALNGTNEEIGRSAVLKLMEAVDTFIPQPERPLDRPFLMPIEDVFSISGRGTVVTGRVETGIVKVGEEVEIVGIKDTRKTTVTGVEMFRKLLDSGQAGDNIGALVRGVGREEVERGQVLCKPGSIKPHTEFTSEVYVLSKEEGGRHTPFFANYRPQFYFRTTDVTGEVVLPEGTEMVMPGDNVQLSVKLIAPIAMEEGLRFSIREGGRTVGAGVVASITK</sequence>
<dbReference type="InterPro" id="IPR005225">
    <property type="entry name" value="Small_GTP-bd"/>
</dbReference>
<dbReference type="InterPro" id="IPR009001">
    <property type="entry name" value="Transl_elong_EF1A/Init_IF2_C"/>
</dbReference>
<dbReference type="InterPro" id="IPR000795">
    <property type="entry name" value="T_Tr_GTP-bd_dom"/>
</dbReference>
<dbReference type="InterPro" id="IPR004160">
    <property type="entry name" value="Transl_elong_EFTu/EF1A_C"/>
</dbReference>
<dbReference type="Gene3D" id="3.40.50.300">
    <property type="entry name" value="P-loop containing nucleotide triphosphate hydrolases"/>
    <property type="match status" value="1"/>
</dbReference>
<dbReference type="GO" id="GO:0003924">
    <property type="term" value="F:GTPase activity"/>
    <property type="evidence" value="ECO:0007669"/>
    <property type="project" value="UniProtKB-UniRule"/>
</dbReference>
<keyword evidence="3 13" id="KW-0547">Nucleotide-binding</keyword>
<dbReference type="NCBIfam" id="TIGR00485">
    <property type="entry name" value="EF-Tu"/>
    <property type="match status" value="1"/>
</dbReference>
<dbReference type="PANTHER" id="PTHR43721">
    <property type="entry name" value="ELONGATION FACTOR TU-RELATED"/>
    <property type="match status" value="1"/>
</dbReference>
<dbReference type="GO" id="GO:0000287">
    <property type="term" value="F:magnesium ion binding"/>
    <property type="evidence" value="ECO:0007669"/>
    <property type="project" value="UniProtKB-UniRule"/>
</dbReference>
<evidence type="ECO:0000259" key="14">
    <source>
        <dbReference type="PROSITE" id="PS51722"/>
    </source>
</evidence>
<evidence type="ECO:0000256" key="12">
    <source>
        <dbReference type="ARBA" id="ARBA00064283"/>
    </source>
</evidence>
<dbReference type="CDD" id="cd01884">
    <property type="entry name" value="EF_Tu"/>
    <property type="match status" value="1"/>
</dbReference>
<keyword evidence="16" id="KW-1185">Reference proteome</keyword>
<accession>A0A7W9BTJ2</accession>
<dbReference type="Pfam" id="PF03143">
    <property type="entry name" value="GTP_EFTU_D3"/>
    <property type="match status" value="1"/>
</dbReference>
<dbReference type="RefSeq" id="WP_076072672.1">
    <property type="nucleotide sequence ID" value="NZ_BMJP01000003.1"/>
</dbReference>
<keyword evidence="13" id="KW-0963">Cytoplasm</keyword>
<feature type="binding site" evidence="13">
    <location>
        <begin position="19"/>
        <end position="26"/>
    </location>
    <ligand>
        <name>GTP</name>
        <dbReference type="ChEBI" id="CHEBI:37565"/>
    </ligand>
</feature>
<dbReference type="NCBIfam" id="NF009372">
    <property type="entry name" value="PRK12735.1"/>
    <property type="match status" value="1"/>
</dbReference>
<feature type="binding site" evidence="13">
    <location>
        <begin position="136"/>
        <end position="139"/>
    </location>
    <ligand>
        <name>GTP</name>
        <dbReference type="ChEBI" id="CHEBI:37565"/>
    </ligand>
</feature>
<dbReference type="FunFam" id="2.40.30.10:FF:000001">
    <property type="entry name" value="Elongation factor Tu"/>
    <property type="match status" value="1"/>
</dbReference>
<dbReference type="FunFam" id="3.40.50.300:FF:000003">
    <property type="entry name" value="Elongation factor Tu"/>
    <property type="match status" value="1"/>
</dbReference>
<dbReference type="InterPro" id="IPR027417">
    <property type="entry name" value="P-loop_NTPase"/>
</dbReference>
<dbReference type="AlphaFoldDB" id="A0A7W9BTJ2"/>
<evidence type="ECO:0000256" key="5">
    <source>
        <dbReference type="ARBA" id="ARBA00022801"/>
    </source>
</evidence>
<dbReference type="InterPro" id="IPR009000">
    <property type="entry name" value="Transl_B-barrel_sf"/>
</dbReference>
<feature type="binding site" evidence="13">
    <location>
        <begin position="81"/>
        <end position="85"/>
    </location>
    <ligand>
        <name>GTP</name>
        <dbReference type="ChEBI" id="CHEBI:37565"/>
    </ligand>
</feature>
<organism evidence="15 16">
    <name type="scientific">Sphingomonas prati</name>
    <dbReference type="NCBI Taxonomy" id="1843237"/>
    <lineage>
        <taxon>Bacteria</taxon>
        <taxon>Pseudomonadati</taxon>
        <taxon>Pseudomonadota</taxon>
        <taxon>Alphaproteobacteria</taxon>
        <taxon>Sphingomonadales</taxon>
        <taxon>Sphingomonadaceae</taxon>
        <taxon>Sphingomonas</taxon>
    </lineage>
</organism>
<evidence type="ECO:0000256" key="9">
    <source>
        <dbReference type="ARBA" id="ARBA00029554"/>
    </source>
</evidence>
<dbReference type="SUPFAM" id="SSF52540">
    <property type="entry name" value="P-loop containing nucleoside triphosphate hydrolases"/>
    <property type="match status" value="1"/>
</dbReference>
<evidence type="ECO:0000256" key="6">
    <source>
        <dbReference type="ARBA" id="ARBA00022842"/>
    </source>
</evidence>
<comment type="similarity">
    <text evidence="1 13">Belongs to the TRAFAC class translation factor GTPase superfamily. Classic translation factor GTPase family. EF-Tu/EF-1A subfamily.</text>
</comment>
<keyword evidence="7 13" id="KW-0648">Protein biosynthesis</keyword>
<dbReference type="PANTHER" id="PTHR43721:SF22">
    <property type="entry name" value="ELONGATION FACTOR TU, MITOCHONDRIAL"/>
    <property type="match status" value="1"/>
</dbReference>
<dbReference type="InterPro" id="IPR050055">
    <property type="entry name" value="EF-Tu_GTPase"/>
</dbReference>
<dbReference type="InterPro" id="IPR004161">
    <property type="entry name" value="EFTu-like_2"/>
</dbReference>